<organism evidence="9 10">
    <name type="scientific">Brevundimonas naejangsanensis</name>
    <dbReference type="NCBI Taxonomy" id="588932"/>
    <lineage>
        <taxon>Bacteria</taxon>
        <taxon>Pseudomonadati</taxon>
        <taxon>Pseudomonadota</taxon>
        <taxon>Alphaproteobacteria</taxon>
        <taxon>Caulobacterales</taxon>
        <taxon>Caulobacteraceae</taxon>
        <taxon>Brevundimonas</taxon>
    </lineage>
</organism>
<dbReference type="eggNOG" id="COG0217">
    <property type="taxonomic scope" value="Bacteria"/>
</dbReference>
<dbReference type="Pfam" id="PF20772">
    <property type="entry name" value="TACO1_YebC_N"/>
    <property type="match status" value="1"/>
</dbReference>
<dbReference type="InterPro" id="IPR002876">
    <property type="entry name" value="Transcrip_reg_TACO1-like"/>
</dbReference>
<dbReference type="SUPFAM" id="SSF75625">
    <property type="entry name" value="YebC-like"/>
    <property type="match status" value="1"/>
</dbReference>
<evidence type="ECO:0000259" key="8">
    <source>
        <dbReference type="Pfam" id="PF20772"/>
    </source>
</evidence>
<dbReference type="NCBIfam" id="TIGR01033">
    <property type="entry name" value="YebC/PmpR family DNA-binding transcriptional regulator"/>
    <property type="match status" value="1"/>
</dbReference>
<comment type="subcellular location">
    <subcellularLocation>
        <location evidence="6">Cytoplasm</location>
    </subcellularLocation>
</comment>
<name>A0A172Y738_9CAUL</name>
<dbReference type="AlphaFoldDB" id="A0A172Y738"/>
<comment type="similarity">
    <text evidence="1 6">Belongs to the TACO1 family.</text>
</comment>
<evidence type="ECO:0000313" key="9">
    <source>
        <dbReference type="EMBL" id="ANF55030.1"/>
    </source>
</evidence>
<dbReference type="InterPro" id="IPR017856">
    <property type="entry name" value="Integrase-like_N"/>
</dbReference>
<dbReference type="STRING" id="588932.DA69_09880"/>
<keyword evidence="3 6" id="KW-0805">Transcription regulation</keyword>
<dbReference type="InterPro" id="IPR026564">
    <property type="entry name" value="Transcrip_reg_TACO1-like_dom3"/>
</dbReference>
<dbReference type="PANTHER" id="PTHR12532">
    <property type="entry name" value="TRANSLATIONAL ACTIVATOR OF CYTOCHROME C OXIDASE 1"/>
    <property type="match status" value="1"/>
</dbReference>
<dbReference type="Gene3D" id="3.30.70.980">
    <property type="match status" value="2"/>
</dbReference>
<dbReference type="Gene3D" id="1.10.10.200">
    <property type="match status" value="1"/>
</dbReference>
<protein>
    <recommendedName>
        <fullName evidence="6">Probable transcriptional regulatory protein DA69_09880</fullName>
    </recommendedName>
</protein>
<evidence type="ECO:0000256" key="6">
    <source>
        <dbReference type="HAMAP-Rule" id="MF_00693"/>
    </source>
</evidence>
<dbReference type="InterPro" id="IPR029072">
    <property type="entry name" value="YebC-like"/>
</dbReference>
<dbReference type="FunFam" id="1.10.10.200:FF:000002">
    <property type="entry name" value="Probable transcriptional regulatory protein CLM62_37755"/>
    <property type="match status" value="1"/>
</dbReference>
<dbReference type="GO" id="GO:0006355">
    <property type="term" value="P:regulation of DNA-templated transcription"/>
    <property type="evidence" value="ECO:0007669"/>
    <property type="project" value="UniProtKB-UniRule"/>
</dbReference>
<evidence type="ECO:0000259" key="7">
    <source>
        <dbReference type="Pfam" id="PF01709"/>
    </source>
</evidence>
<evidence type="ECO:0000256" key="5">
    <source>
        <dbReference type="ARBA" id="ARBA00023163"/>
    </source>
</evidence>
<dbReference type="Pfam" id="PF01709">
    <property type="entry name" value="Transcrip_reg"/>
    <property type="match status" value="1"/>
</dbReference>
<dbReference type="NCBIfam" id="NF009044">
    <property type="entry name" value="PRK12378.1"/>
    <property type="match status" value="1"/>
</dbReference>
<evidence type="ECO:0000313" key="10">
    <source>
        <dbReference type="Proteomes" id="UP000077603"/>
    </source>
</evidence>
<keyword evidence="5 6" id="KW-0804">Transcription</keyword>
<dbReference type="PANTHER" id="PTHR12532:SF6">
    <property type="entry name" value="TRANSCRIPTIONAL REGULATORY PROTEIN YEBC-RELATED"/>
    <property type="match status" value="1"/>
</dbReference>
<dbReference type="KEGG" id="bne:DA69_09880"/>
<proteinExistence type="inferred from homology"/>
<dbReference type="InterPro" id="IPR048300">
    <property type="entry name" value="TACO1_YebC-like_2nd/3rd_dom"/>
</dbReference>
<sequence>MAGHSKFKNIMHRKGRADAVRSKLFSRLSREITVAAKSGMPDPAMNPRLRLAVNNAKAESMPKDNIERAIKKASGGEVDAMEEIRYEGRGPGGVQVIVEVLTDNRNRAASGVRSAFAKNGGALGESGSVTFMWDRVGKIHYPAEAGTEDAVMEAAIEAGAQDVESDLVKPDIYEDAPGHTIWTAFEDLNEVAEAMSKVLGDPKSTSIVWKPQSEIDLAGDSVGVLFKLLDALDAEDDVQQVYSNENISDEDAAKYAG</sequence>
<feature type="domain" description="TACO1/YebC-like second and third" evidence="7">
    <location>
        <begin position="81"/>
        <end position="244"/>
    </location>
</feature>
<evidence type="ECO:0000256" key="4">
    <source>
        <dbReference type="ARBA" id="ARBA00023125"/>
    </source>
</evidence>
<dbReference type="GO" id="GO:0005829">
    <property type="term" value="C:cytosol"/>
    <property type="evidence" value="ECO:0007669"/>
    <property type="project" value="TreeGrafter"/>
</dbReference>
<dbReference type="GO" id="GO:0003677">
    <property type="term" value="F:DNA binding"/>
    <property type="evidence" value="ECO:0007669"/>
    <property type="project" value="UniProtKB-UniRule"/>
</dbReference>
<evidence type="ECO:0000256" key="1">
    <source>
        <dbReference type="ARBA" id="ARBA00008724"/>
    </source>
</evidence>
<dbReference type="RefSeq" id="WP_025978558.1">
    <property type="nucleotide sequence ID" value="NZ_CP015614.1"/>
</dbReference>
<reference evidence="9 10" key="1">
    <citation type="journal article" date="2014" name="Genome Announc.">
        <title>Genome Sequence of a Promising Hydrogen-Producing Facultative Anaerobic Bacterium, Brevundimonas naejangsanensis Strain B1.</title>
        <authorList>
            <person name="Su H."/>
            <person name="Zhang T."/>
            <person name="Bao M."/>
            <person name="Jiang Y."/>
            <person name="Wang Y."/>
            <person name="Tan T."/>
        </authorList>
    </citation>
    <scope>NUCLEOTIDE SEQUENCE [LARGE SCALE GENOMIC DNA]</scope>
    <source>
        <strain evidence="9 10">B1</strain>
    </source>
</reference>
<keyword evidence="10" id="KW-1185">Reference proteome</keyword>
<dbReference type="NCBIfam" id="NF001030">
    <property type="entry name" value="PRK00110.1"/>
    <property type="match status" value="1"/>
</dbReference>
<evidence type="ECO:0000256" key="3">
    <source>
        <dbReference type="ARBA" id="ARBA00023015"/>
    </source>
</evidence>
<dbReference type="HAMAP" id="MF_00693">
    <property type="entry name" value="Transcrip_reg_TACO1"/>
    <property type="match status" value="1"/>
</dbReference>
<dbReference type="Proteomes" id="UP000077603">
    <property type="component" value="Chromosome"/>
</dbReference>
<keyword evidence="2 6" id="KW-0963">Cytoplasm</keyword>
<gene>
    <name evidence="9" type="ORF">DA69_09880</name>
</gene>
<dbReference type="EMBL" id="CP015614">
    <property type="protein sequence ID" value="ANF55030.1"/>
    <property type="molecule type" value="Genomic_DNA"/>
</dbReference>
<feature type="domain" description="TACO1/YebC-like N-terminal" evidence="8">
    <location>
        <begin position="5"/>
        <end position="76"/>
    </location>
</feature>
<evidence type="ECO:0000256" key="2">
    <source>
        <dbReference type="ARBA" id="ARBA00022490"/>
    </source>
</evidence>
<keyword evidence="4 6" id="KW-0238">DNA-binding</keyword>
<dbReference type="OrthoDB" id="9781053at2"/>
<dbReference type="InterPro" id="IPR049083">
    <property type="entry name" value="TACO1_YebC_N"/>
</dbReference>
<accession>A0A172Y738</accession>